<organism evidence="7 8">
    <name type="scientific">Candidatus Treponema excrementipullorum</name>
    <dbReference type="NCBI Taxonomy" id="2838768"/>
    <lineage>
        <taxon>Bacteria</taxon>
        <taxon>Pseudomonadati</taxon>
        <taxon>Spirochaetota</taxon>
        <taxon>Spirochaetia</taxon>
        <taxon>Spirochaetales</taxon>
        <taxon>Treponemataceae</taxon>
        <taxon>Treponema</taxon>
    </lineage>
</organism>
<evidence type="ECO:0000256" key="3">
    <source>
        <dbReference type="PROSITE-ProRule" id="PRU00284"/>
    </source>
</evidence>
<evidence type="ECO:0000256" key="4">
    <source>
        <dbReference type="SAM" id="MobiDB-lite"/>
    </source>
</evidence>
<dbReference type="SMART" id="SM00283">
    <property type="entry name" value="MA"/>
    <property type="match status" value="1"/>
</dbReference>
<accession>A0A9E2L3R2</accession>
<dbReference type="GO" id="GO:0007165">
    <property type="term" value="P:signal transduction"/>
    <property type="evidence" value="ECO:0007669"/>
    <property type="project" value="UniProtKB-KW"/>
</dbReference>
<evidence type="ECO:0000259" key="6">
    <source>
        <dbReference type="PROSITE" id="PS50111"/>
    </source>
</evidence>
<dbReference type="PROSITE" id="PS50111">
    <property type="entry name" value="CHEMOTAXIS_TRANSDUC_2"/>
    <property type="match status" value="1"/>
</dbReference>
<reference evidence="7" key="1">
    <citation type="journal article" date="2021" name="PeerJ">
        <title>Extensive microbial diversity within the chicken gut microbiome revealed by metagenomics and culture.</title>
        <authorList>
            <person name="Gilroy R."/>
            <person name="Ravi A."/>
            <person name="Getino M."/>
            <person name="Pursley I."/>
            <person name="Horton D.L."/>
            <person name="Alikhan N.F."/>
            <person name="Baker D."/>
            <person name="Gharbi K."/>
            <person name="Hall N."/>
            <person name="Watson M."/>
            <person name="Adriaenssens E.M."/>
            <person name="Foster-Nyarko E."/>
            <person name="Jarju S."/>
            <person name="Secka A."/>
            <person name="Antonio M."/>
            <person name="Oren A."/>
            <person name="Chaudhuri R.R."/>
            <person name="La Ragione R."/>
            <person name="Hildebrand F."/>
            <person name="Pallen M.J."/>
        </authorList>
    </citation>
    <scope>NUCLEOTIDE SEQUENCE</scope>
    <source>
        <strain evidence="7">Gambia15-2214</strain>
    </source>
</reference>
<comment type="caution">
    <text evidence="7">The sequence shown here is derived from an EMBL/GenBank/DDBJ whole genome shotgun (WGS) entry which is preliminary data.</text>
</comment>
<dbReference type="Pfam" id="PF00015">
    <property type="entry name" value="MCPsignal"/>
    <property type="match status" value="1"/>
</dbReference>
<feature type="transmembrane region" description="Helical" evidence="5">
    <location>
        <begin position="6"/>
        <end position="30"/>
    </location>
</feature>
<dbReference type="Gene3D" id="3.30.450.20">
    <property type="entry name" value="PAS domain"/>
    <property type="match status" value="1"/>
</dbReference>
<feature type="transmembrane region" description="Helical" evidence="5">
    <location>
        <begin position="287"/>
        <end position="310"/>
    </location>
</feature>
<evidence type="ECO:0000256" key="1">
    <source>
        <dbReference type="ARBA" id="ARBA00022500"/>
    </source>
</evidence>
<evidence type="ECO:0000313" key="7">
    <source>
        <dbReference type="EMBL" id="MBU3850153.1"/>
    </source>
</evidence>
<keyword evidence="3" id="KW-0807">Transducer</keyword>
<name>A0A9E2L3R2_9SPIR</name>
<feature type="domain" description="Methyl-accepting transducer" evidence="6">
    <location>
        <begin position="375"/>
        <end position="590"/>
    </location>
</feature>
<protein>
    <submittedName>
        <fullName evidence="7">Methyl-accepting chemotaxis protein</fullName>
    </submittedName>
</protein>
<dbReference type="PRINTS" id="PR00260">
    <property type="entry name" value="CHEMTRNSDUCR"/>
</dbReference>
<evidence type="ECO:0000256" key="2">
    <source>
        <dbReference type="ARBA" id="ARBA00029447"/>
    </source>
</evidence>
<keyword evidence="5" id="KW-0812">Transmembrane</keyword>
<dbReference type="SUPFAM" id="SSF58104">
    <property type="entry name" value="Methyl-accepting chemotaxis protein (MCP) signaling domain"/>
    <property type="match status" value="1"/>
</dbReference>
<keyword evidence="5" id="KW-1133">Transmembrane helix</keyword>
<dbReference type="PANTHER" id="PTHR43531:SF11">
    <property type="entry name" value="METHYL-ACCEPTING CHEMOTAXIS PROTEIN 3"/>
    <property type="match status" value="1"/>
</dbReference>
<sequence>MKSLKHTLITVVSILVVVITVSSTGLAYFFSNDMAVKMAQQEMVLVNQNLRDLIKQYLTSEFNVLNAVAVQDKIQDDTATLQEKAAFLTAIADLSDDRIAYTVCDLNGQGYNTMGQQLDMSDNPAFIQASKGVPNISDPIDSDFTEGRKVIFYGIPVQDVVTKGIKCVILLEKDADALSSVVSSIVVGDTGGPFLISLTTGDTVAHKEYERILSGENVITVSKTNKDFDGLSAIAMKLMAGETGFQTYDYQGTTYVCAYQPLPDGINWGIVTRAPLSEFTKEVKTMVVSMFIAAVFFIAVGILAAVVLAFKIVAPVKTVEKAITLMSKGDLVMKEIPGDVRDKVNRRKDELGAMGRAMSETLLQLTNIIDSIRSSAVQIESGSSQISSTSQSLSSGAAEQAASTEEMSSTMEEMASNIRQTADNAAKTDSIAAKTSADSKTGATAVMDAVSAVKEIADKIRIVQDIAEQTNLLSLNAAIEAARAGEAGKGFSVVASEVRKLAERSQIAASEISELSARTLNAAENAGNLISGVTPSIDETTELVEEIAVACREQDNGAQQVSKAIVQLDTVVQQNAAASEEMAAMAEELSSNAQNLVGLINFFSIDESLVSGNNKPAQKPAQPATTVAKAPVKKVVESKPVEVKVPASTGAVTHKASSSISDDDFEEF</sequence>
<dbReference type="GO" id="GO:0006935">
    <property type="term" value="P:chemotaxis"/>
    <property type="evidence" value="ECO:0007669"/>
    <property type="project" value="UniProtKB-KW"/>
</dbReference>
<reference evidence="7" key="2">
    <citation type="submission" date="2021-04" db="EMBL/GenBank/DDBJ databases">
        <authorList>
            <person name="Gilroy R."/>
        </authorList>
    </citation>
    <scope>NUCLEOTIDE SEQUENCE</scope>
    <source>
        <strain evidence="7">Gambia15-2214</strain>
    </source>
</reference>
<dbReference type="Gene3D" id="1.10.287.950">
    <property type="entry name" value="Methyl-accepting chemotaxis protein"/>
    <property type="match status" value="1"/>
</dbReference>
<proteinExistence type="inferred from homology"/>
<dbReference type="GO" id="GO:0005886">
    <property type="term" value="C:plasma membrane"/>
    <property type="evidence" value="ECO:0007669"/>
    <property type="project" value="TreeGrafter"/>
</dbReference>
<dbReference type="EMBL" id="JAHLFV010000150">
    <property type="protein sequence ID" value="MBU3850153.1"/>
    <property type="molecule type" value="Genomic_DNA"/>
</dbReference>
<keyword evidence="1" id="KW-0145">Chemotaxis</keyword>
<dbReference type="AlphaFoldDB" id="A0A9E2L3R2"/>
<dbReference type="GO" id="GO:0004888">
    <property type="term" value="F:transmembrane signaling receptor activity"/>
    <property type="evidence" value="ECO:0007669"/>
    <property type="project" value="InterPro"/>
</dbReference>
<dbReference type="InterPro" id="IPR004090">
    <property type="entry name" value="Chemotax_Me-accpt_rcpt"/>
</dbReference>
<comment type="similarity">
    <text evidence="2">Belongs to the methyl-accepting chemotaxis (MCP) protein family.</text>
</comment>
<dbReference type="CDD" id="cd12912">
    <property type="entry name" value="PDC2_MCP_like"/>
    <property type="match status" value="1"/>
</dbReference>
<dbReference type="InterPro" id="IPR004089">
    <property type="entry name" value="MCPsignal_dom"/>
</dbReference>
<gene>
    <name evidence="7" type="ORF">IAA16_06265</name>
</gene>
<dbReference type="CDD" id="cd06225">
    <property type="entry name" value="HAMP"/>
    <property type="match status" value="1"/>
</dbReference>
<keyword evidence="5" id="KW-0472">Membrane</keyword>
<evidence type="ECO:0000256" key="5">
    <source>
        <dbReference type="SAM" id="Phobius"/>
    </source>
</evidence>
<feature type="region of interest" description="Disordered" evidence="4">
    <location>
        <begin position="386"/>
        <end position="413"/>
    </location>
</feature>
<evidence type="ECO:0000313" key="8">
    <source>
        <dbReference type="Proteomes" id="UP000823914"/>
    </source>
</evidence>
<dbReference type="InterPro" id="IPR051310">
    <property type="entry name" value="MCP_chemotaxis"/>
</dbReference>
<dbReference type="Proteomes" id="UP000823914">
    <property type="component" value="Unassembled WGS sequence"/>
</dbReference>
<feature type="region of interest" description="Disordered" evidence="4">
    <location>
        <begin position="647"/>
        <end position="668"/>
    </location>
</feature>
<dbReference type="PANTHER" id="PTHR43531">
    <property type="entry name" value="PROTEIN ICFG"/>
    <property type="match status" value="1"/>
</dbReference>